<organism evidence="8 9">
    <name type="scientific">Alicyclobacillus acidoterrestris (strain ATCC 49025 / DSM 3922 / CIP 106132 / NCIMB 13137 / GD3B)</name>
    <dbReference type="NCBI Taxonomy" id="1356854"/>
    <lineage>
        <taxon>Bacteria</taxon>
        <taxon>Bacillati</taxon>
        <taxon>Bacillota</taxon>
        <taxon>Bacilli</taxon>
        <taxon>Bacillales</taxon>
        <taxon>Alicyclobacillaceae</taxon>
        <taxon>Alicyclobacillus</taxon>
    </lineage>
</organism>
<evidence type="ECO:0000256" key="1">
    <source>
        <dbReference type="ARBA" id="ARBA00001933"/>
    </source>
</evidence>
<dbReference type="AlphaFoldDB" id="T0DMZ7"/>
<dbReference type="EMBL" id="CP080467">
    <property type="protein sequence ID" value="UNO47610.1"/>
    <property type="molecule type" value="Genomic_DNA"/>
</dbReference>
<comment type="similarity">
    <text evidence="2">Belongs to the class-I pyridoxal-phosphate-dependent aminotransferase family.</text>
</comment>
<dbReference type="InterPro" id="IPR015421">
    <property type="entry name" value="PyrdxlP-dep_Trfase_major"/>
</dbReference>
<dbReference type="GO" id="GO:0008483">
    <property type="term" value="F:transaminase activity"/>
    <property type="evidence" value="ECO:0007669"/>
    <property type="project" value="UniProtKB-KW"/>
</dbReference>
<evidence type="ECO:0000256" key="2">
    <source>
        <dbReference type="ARBA" id="ARBA00007441"/>
    </source>
</evidence>
<comment type="subunit">
    <text evidence="3">Homodimer.</text>
</comment>
<dbReference type="FunFam" id="3.40.640.10:FF:000053">
    <property type="entry name" value="Aminotransferase, class I"/>
    <property type="match status" value="1"/>
</dbReference>
<keyword evidence="9" id="KW-1185">Reference proteome</keyword>
<proteinExistence type="inferred from homology"/>
<sequence>MRLASWVQHSEPSFIREILKAAQQPDVISFAGGLPSPELFPVQEAMEVYQEILSSQGSVALQYSPSEGETSLREVIATQLLKKSMQIQVDDVLITNGSQHGLDLVGKSFINPGDVVLVESPTYLGALQAFAPYQPRFVTVDTDEEGMIPEALAQALQVYHPKFIYLVPTFQNPTGRTMGLTRREQIVQLCQAAEVAIVEDDPYSDLRYDGRPVPSIRSLWNEVIYLGTLSKTVAPGMRLGWLVAPPKFMHAAKLGMQATCLNVSALTQHAAARLLSHPNHGQHIDTIRKAYGERMRCMLDSLEREFPSGTAWTRPDGGLFIWVTLPDGIRSFDLVESAYQNRVAFVPGTPFFVGNDGESNMRLNFSNSSLAQIEVGIRRLGNAIKQVEPQKVRS</sequence>
<evidence type="ECO:0000313" key="9">
    <source>
        <dbReference type="Proteomes" id="UP000829401"/>
    </source>
</evidence>
<dbReference type="InterPro" id="IPR015422">
    <property type="entry name" value="PyrdxlP-dep_Trfase_small"/>
</dbReference>
<evidence type="ECO:0000313" key="8">
    <source>
        <dbReference type="EMBL" id="UNO47610.1"/>
    </source>
</evidence>
<dbReference type="InterPro" id="IPR015424">
    <property type="entry name" value="PyrdxlP-dep_Trfase"/>
</dbReference>
<keyword evidence="5" id="KW-0808">Transferase</keyword>
<evidence type="ECO:0000256" key="4">
    <source>
        <dbReference type="ARBA" id="ARBA00022576"/>
    </source>
</evidence>
<dbReference type="PANTHER" id="PTHR42790:SF19">
    <property type="entry name" value="KYNURENINE_ALPHA-AMINOADIPATE AMINOTRANSFERASE, MITOCHONDRIAL"/>
    <property type="match status" value="1"/>
</dbReference>
<reference evidence="9" key="1">
    <citation type="journal article" date="2022" name="G3 (Bethesda)">
        <title>Unveiling the complete genome sequence of Alicyclobacillus acidoterrestris DSM 3922T, a taint-producing strain.</title>
        <authorList>
            <person name="Leonardo I.C."/>
            <person name="Barreto Crespo M.T."/>
            <person name="Gaspar F.B."/>
        </authorList>
    </citation>
    <scope>NUCLEOTIDE SEQUENCE [LARGE SCALE GENOMIC DNA]</scope>
    <source>
        <strain evidence="9">DSM 3922</strain>
    </source>
</reference>
<evidence type="ECO:0000256" key="3">
    <source>
        <dbReference type="ARBA" id="ARBA00011738"/>
    </source>
</evidence>
<dbReference type="InterPro" id="IPR004839">
    <property type="entry name" value="Aminotransferase_I/II_large"/>
</dbReference>
<dbReference type="STRING" id="1356854.N007_19885"/>
<evidence type="ECO:0000256" key="6">
    <source>
        <dbReference type="ARBA" id="ARBA00022898"/>
    </source>
</evidence>
<evidence type="ECO:0000256" key="5">
    <source>
        <dbReference type="ARBA" id="ARBA00022679"/>
    </source>
</evidence>
<evidence type="ECO:0000259" key="7">
    <source>
        <dbReference type="Pfam" id="PF00155"/>
    </source>
</evidence>
<comment type="cofactor">
    <cofactor evidence="1">
        <name>pyridoxal 5'-phosphate</name>
        <dbReference type="ChEBI" id="CHEBI:597326"/>
    </cofactor>
</comment>
<dbReference type="GO" id="GO:0030170">
    <property type="term" value="F:pyridoxal phosphate binding"/>
    <property type="evidence" value="ECO:0007669"/>
    <property type="project" value="InterPro"/>
</dbReference>
<name>T0DMZ7_ALIAG</name>
<dbReference type="Gene3D" id="3.40.640.10">
    <property type="entry name" value="Type I PLP-dependent aspartate aminotransferase-like (Major domain)"/>
    <property type="match status" value="1"/>
</dbReference>
<dbReference type="InterPro" id="IPR050859">
    <property type="entry name" value="Class-I_PLP-dep_aminotransf"/>
</dbReference>
<protein>
    <submittedName>
        <fullName evidence="8">PLP-dependent aminotransferase family protein</fullName>
    </submittedName>
</protein>
<dbReference type="KEGG" id="aaco:K1I37_12980"/>
<keyword evidence="6" id="KW-0663">Pyridoxal phosphate</keyword>
<feature type="domain" description="Aminotransferase class I/classII large" evidence="7">
    <location>
        <begin position="38"/>
        <end position="380"/>
    </location>
</feature>
<dbReference type="CDD" id="cd00609">
    <property type="entry name" value="AAT_like"/>
    <property type="match status" value="1"/>
</dbReference>
<dbReference type="PANTHER" id="PTHR42790">
    <property type="entry name" value="AMINOTRANSFERASE"/>
    <property type="match status" value="1"/>
</dbReference>
<gene>
    <name evidence="8" type="ORF">K1I37_12980</name>
</gene>
<dbReference type="eggNOG" id="COG1167">
    <property type="taxonomic scope" value="Bacteria"/>
</dbReference>
<dbReference type="Gene3D" id="3.90.1150.10">
    <property type="entry name" value="Aspartate Aminotransferase, domain 1"/>
    <property type="match status" value="1"/>
</dbReference>
<dbReference type="SUPFAM" id="SSF53383">
    <property type="entry name" value="PLP-dependent transferases"/>
    <property type="match status" value="1"/>
</dbReference>
<keyword evidence="4 8" id="KW-0032">Aminotransferase</keyword>
<dbReference type="RefSeq" id="WP_021295137.1">
    <property type="nucleotide sequence ID" value="NZ_AURB01000045.1"/>
</dbReference>
<dbReference type="GO" id="GO:1901605">
    <property type="term" value="P:alpha-amino acid metabolic process"/>
    <property type="evidence" value="ECO:0007669"/>
    <property type="project" value="TreeGrafter"/>
</dbReference>
<dbReference type="Proteomes" id="UP000829401">
    <property type="component" value="Chromosome"/>
</dbReference>
<accession>T0DMZ7</accession>
<accession>A0A9E6ZE63</accession>
<dbReference type="Pfam" id="PF00155">
    <property type="entry name" value="Aminotran_1_2"/>
    <property type="match status" value="1"/>
</dbReference>
<dbReference type="OrthoDB" id="9802328at2"/>